<accession>A0AAJ1N1U2</accession>
<dbReference type="AlphaFoldDB" id="A0AAJ1N1U2"/>
<evidence type="ECO:0000313" key="2">
    <source>
        <dbReference type="Proteomes" id="UP001163056"/>
    </source>
</evidence>
<comment type="caution">
    <text evidence="1">The sequence shown here is derived from an EMBL/GenBank/DDBJ whole genome shotgun (WGS) entry which is preliminary data.</text>
</comment>
<dbReference type="EMBL" id="JAREJI010000001">
    <property type="protein sequence ID" value="MDE8768297.1"/>
    <property type="molecule type" value="Genomic_DNA"/>
</dbReference>
<evidence type="ECO:0000313" key="1">
    <source>
        <dbReference type="EMBL" id="MDE8768297.1"/>
    </source>
</evidence>
<organism evidence="1 2">
    <name type="scientific">Providencia stuartii</name>
    <dbReference type="NCBI Taxonomy" id="588"/>
    <lineage>
        <taxon>Bacteria</taxon>
        <taxon>Pseudomonadati</taxon>
        <taxon>Pseudomonadota</taxon>
        <taxon>Gammaproteobacteria</taxon>
        <taxon>Enterobacterales</taxon>
        <taxon>Morganellaceae</taxon>
        <taxon>Providencia</taxon>
    </lineage>
</organism>
<reference evidence="1 2" key="1">
    <citation type="submission" date="2023-03" db="EMBL/GenBank/DDBJ databases">
        <title>WGS of NDM-producing Providencia thailandensis from Ukrainian patients.</title>
        <authorList>
            <person name="Zabicka D."/>
            <person name="Izdebski R."/>
            <person name="Urbanowicz P."/>
            <person name="Biedrzycka M."/>
            <person name="Guzek A."/>
            <person name="Gniadkowski M."/>
        </authorList>
    </citation>
    <scope>NUCLEOTIDE SEQUENCE [LARGE SCALE GENOMIC DNA]</scope>
    <source>
        <strain evidence="1 2">8015-22</strain>
    </source>
</reference>
<dbReference type="Proteomes" id="UP001163056">
    <property type="component" value="Unassembled WGS sequence"/>
</dbReference>
<protein>
    <submittedName>
        <fullName evidence="1">Uncharacterized protein</fullName>
    </submittedName>
</protein>
<gene>
    <name evidence="1" type="ORF">PZS58_01890</name>
</gene>
<sequence length="54" mass="6208">MPARNVIRFKGRENALSFSWLEGRKRHCLNDNSHFIEEVGGVMMGWSVNDNMIG</sequence>
<proteinExistence type="predicted"/>
<name>A0AAJ1N1U2_PROST</name>